<dbReference type="RefSeq" id="WP_019442180.1">
    <property type="nucleotide sequence ID" value="NZ_ALOE01000026.1"/>
</dbReference>
<dbReference type="GO" id="GO:0005525">
    <property type="term" value="F:GTP binding"/>
    <property type="evidence" value="ECO:0007669"/>
    <property type="project" value="UniProtKB-KW"/>
</dbReference>
<dbReference type="GO" id="GO:0051607">
    <property type="term" value="P:defense response to virus"/>
    <property type="evidence" value="ECO:0007669"/>
    <property type="project" value="UniProtKB-KW"/>
</dbReference>
<dbReference type="NCBIfam" id="NF041078">
    <property type="entry name" value="cGAS"/>
    <property type="match status" value="1"/>
</dbReference>
<dbReference type="InterPro" id="IPR048445">
    <property type="entry name" value="DncV-like_NTFase"/>
</dbReference>
<keyword evidence="1" id="KW-0808">Transferase</keyword>
<evidence type="ECO:0000313" key="14">
    <source>
        <dbReference type="EMBL" id="QFI39921.1"/>
    </source>
</evidence>
<feature type="domain" description="Cyclic GMP-AMP synthase DncV-like nucleotidyltransferase" evidence="12">
    <location>
        <begin position="105"/>
        <end position="195"/>
    </location>
</feature>
<dbReference type="InterPro" id="IPR048446">
    <property type="entry name" value="DncV_C"/>
</dbReference>
<accession>A0A5J6WRD6</accession>
<keyword evidence="9" id="KW-0342">GTP-binding</keyword>
<evidence type="ECO:0000256" key="6">
    <source>
        <dbReference type="ARBA" id="ARBA00022842"/>
    </source>
</evidence>
<organism evidence="14 15">
    <name type="scientific">Moritella marina ATCC 15381</name>
    <dbReference type="NCBI Taxonomy" id="1202962"/>
    <lineage>
        <taxon>Bacteria</taxon>
        <taxon>Pseudomonadati</taxon>
        <taxon>Pseudomonadota</taxon>
        <taxon>Gammaproteobacteria</taxon>
        <taxon>Alteromonadales</taxon>
        <taxon>Moritellaceae</taxon>
        <taxon>Moritella</taxon>
    </lineage>
</organism>
<evidence type="ECO:0000256" key="10">
    <source>
        <dbReference type="ARBA" id="ARBA00044145"/>
    </source>
</evidence>
<gene>
    <name evidence="14" type="ORF">FR932_19930</name>
</gene>
<dbReference type="Pfam" id="PF21654">
    <property type="entry name" value="DncV-like_NTFase"/>
    <property type="match status" value="1"/>
</dbReference>
<dbReference type="GO" id="GO:0046872">
    <property type="term" value="F:metal ion binding"/>
    <property type="evidence" value="ECO:0007669"/>
    <property type="project" value="UniProtKB-KW"/>
</dbReference>
<keyword evidence="15" id="KW-1185">Reference proteome</keyword>
<dbReference type="Pfam" id="PF21713">
    <property type="entry name" value="DncV_C"/>
    <property type="match status" value="1"/>
</dbReference>
<evidence type="ECO:0000256" key="9">
    <source>
        <dbReference type="ARBA" id="ARBA00023134"/>
    </source>
</evidence>
<dbReference type="EMBL" id="CP044399">
    <property type="protein sequence ID" value="QFI39921.1"/>
    <property type="molecule type" value="Genomic_DNA"/>
</dbReference>
<keyword evidence="4" id="KW-0547">Nucleotide-binding</keyword>
<proteinExistence type="predicted"/>
<evidence type="ECO:0000256" key="11">
    <source>
        <dbReference type="ARBA" id="ARBA00048304"/>
    </source>
</evidence>
<evidence type="ECO:0000256" key="5">
    <source>
        <dbReference type="ARBA" id="ARBA00022840"/>
    </source>
</evidence>
<evidence type="ECO:0000259" key="12">
    <source>
        <dbReference type="Pfam" id="PF21654"/>
    </source>
</evidence>
<dbReference type="AlphaFoldDB" id="A0A5J6WRD6"/>
<dbReference type="GO" id="GO:0005524">
    <property type="term" value="F:ATP binding"/>
    <property type="evidence" value="ECO:0007669"/>
    <property type="project" value="UniProtKB-KW"/>
</dbReference>
<protein>
    <recommendedName>
        <fullName evidence="10">Cyclic GMP-AMP synthase</fullName>
    </recommendedName>
</protein>
<evidence type="ECO:0000259" key="13">
    <source>
        <dbReference type="Pfam" id="PF21713"/>
    </source>
</evidence>
<evidence type="ECO:0000313" key="15">
    <source>
        <dbReference type="Proteomes" id="UP000327424"/>
    </source>
</evidence>
<keyword evidence="5" id="KW-0067">ATP-binding</keyword>
<evidence type="ECO:0000256" key="2">
    <source>
        <dbReference type="ARBA" id="ARBA00022695"/>
    </source>
</evidence>
<sequence>MTWNFHHYYTNRKDGLIGKLVLTDIEKNKLKALRQIVRSRIKDIFEEAKSIAKNVNRSIQTLDSIEGKLALTKIKYLSDDEKRKIALLIYNMDDEARNEFMNLTPRFWTQGSFQYDTLNRPFHPGQEMDIDDGTYMPMPIFESEPKIGHTLLILLVDASLKSLEAENSGWTFEAKRTCGRIKIRGENTHIDVPMYAIPKDQFLKKQIALEAINNNLILGSCESESFAVDSESYEIESECVNLALRDGETKWMNSDPKIVEDWFNDSCSRIGKHLRKVSRFMKAWRDAQWEVGGPSSISLMAATVNILNRVSHEDNDLGEIMKLMAKHLPEEFAKGIESPDDTDEKLLFPPSSEHGAREIDIMGRLECLSGILLRAETALSKAEALRIINEAFGHRVTDSDLIVLTKAAPAFTHEPNSAKSATTINSTMVSG</sequence>
<reference evidence="14 15" key="1">
    <citation type="submission" date="2019-09" db="EMBL/GenBank/DDBJ databases">
        <title>Hybrid Assembly of the complete Genome of the Deep-Sea Bacterium Moritella marina from long Nanopore and Illumina reads.</title>
        <authorList>
            <person name="Magin S."/>
            <person name="Georgoulis A."/>
            <person name="Papadimitriou K."/>
            <person name="Iliakis G."/>
            <person name="Vorgias C.E."/>
        </authorList>
    </citation>
    <scope>NUCLEOTIDE SEQUENCE [LARGE SCALE GENOMIC DNA]</scope>
    <source>
        <strain evidence="14 15">MP-1</strain>
    </source>
</reference>
<evidence type="ECO:0000256" key="4">
    <source>
        <dbReference type="ARBA" id="ARBA00022741"/>
    </source>
</evidence>
<comment type="catalytic activity">
    <reaction evidence="11">
        <text>GTP + ATP = 3',3'-cGAMP + 2 diphosphate</text>
        <dbReference type="Rhea" id="RHEA:35647"/>
        <dbReference type="ChEBI" id="CHEBI:30616"/>
        <dbReference type="ChEBI" id="CHEBI:33019"/>
        <dbReference type="ChEBI" id="CHEBI:37565"/>
        <dbReference type="ChEBI" id="CHEBI:71501"/>
    </reaction>
    <physiologicalReaction direction="left-to-right" evidence="11">
        <dbReference type="Rhea" id="RHEA:35648"/>
    </physiologicalReaction>
</comment>
<dbReference type="GO" id="GO:0140701">
    <property type="term" value="F:3',3'-cyclic GMP-AMP synthase activity"/>
    <property type="evidence" value="ECO:0007669"/>
    <property type="project" value="InterPro"/>
</dbReference>
<dbReference type="GO" id="GO:0009117">
    <property type="term" value="P:nucleotide metabolic process"/>
    <property type="evidence" value="ECO:0007669"/>
    <property type="project" value="UniProtKB-KW"/>
</dbReference>
<dbReference type="OrthoDB" id="6402963at2"/>
<evidence type="ECO:0000256" key="3">
    <source>
        <dbReference type="ARBA" id="ARBA00022723"/>
    </source>
</evidence>
<feature type="domain" description="Cyclic GMP-AMP synthase C-terminal" evidence="13">
    <location>
        <begin position="271"/>
        <end position="404"/>
    </location>
</feature>
<keyword evidence="7" id="KW-0546">Nucleotide metabolism</keyword>
<keyword evidence="8" id="KW-0051">Antiviral defense</keyword>
<evidence type="ECO:0000256" key="8">
    <source>
        <dbReference type="ARBA" id="ARBA00023118"/>
    </source>
</evidence>
<dbReference type="InterPro" id="IPR047805">
    <property type="entry name" value="GAMP_synthase"/>
</dbReference>
<dbReference type="Proteomes" id="UP000327424">
    <property type="component" value="Chromosome"/>
</dbReference>
<name>A0A5J6WRD6_MORMI</name>
<keyword evidence="6" id="KW-0460">Magnesium</keyword>
<keyword evidence="3" id="KW-0479">Metal-binding</keyword>
<keyword evidence="2" id="KW-0548">Nucleotidyltransferase</keyword>
<dbReference type="KEGG" id="mmaa:FR932_19930"/>
<evidence type="ECO:0000256" key="1">
    <source>
        <dbReference type="ARBA" id="ARBA00022679"/>
    </source>
</evidence>
<evidence type="ECO:0000256" key="7">
    <source>
        <dbReference type="ARBA" id="ARBA00023080"/>
    </source>
</evidence>